<comment type="subcellular location">
    <subcellularLocation>
        <location evidence="1">Membrane</location>
        <topology evidence="1">Multi-pass membrane protein</topology>
    </subcellularLocation>
</comment>
<dbReference type="OrthoDB" id="8635523at2"/>
<gene>
    <name evidence="7" type="ORF">DCMF_20880</name>
</gene>
<organism evidence="7 8">
    <name type="scientific">Formimonas warabiya</name>
    <dbReference type="NCBI Taxonomy" id="1761012"/>
    <lineage>
        <taxon>Bacteria</taxon>
        <taxon>Bacillati</taxon>
        <taxon>Bacillota</taxon>
        <taxon>Clostridia</taxon>
        <taxon>Eubacteriales</taxon>
        <taxon>Peptococcaceae</taxon>
        <taxon>Candidatus Formimonas</taxon>
    </lineage>
</organism>
<evidence type="ECO:0008006" key="9">
    <source>
        <dbReference type="Google" id="ProtNLM"/>
    </source>
</evidence>
<reference evidence="7 8" key="1">
    <citation type="submission" date="2016-10" db="EMBL/GenBank/DDBJ databases">
        <title>Complete Genome Sequence of Peptococcaceae strain DCMF.</title>
        <authorList>
            <person name="Edwards R.J."/>
            <person name="Holland S.I."/>
            <person name="Deshpande N.P."/>
            <person name="Wong Y.K."/>
            <person name="Ertan H."/>
            <person name="Manefield M."/>
            <person name="Russell T.L."/>
            <person name="Lee M.J."/>
        </authorList>
    </citation>
    <scope>NUCLEOTIDE SEQUENCE [LARGE SCALE GENOMIC DNA]</scope>
    <source>
        <strain evidence="7 8">DCMF</strain>
    </source>
</reference>
<dbReference type="CDD" id="cd16914">
    <property type="entry name" value="EcfT"/>
    <property type="match status" value="1"/>
</dbReference>
<dbReference type="EMBL" id="CP017634">
    <property type="protein sequence ID" value="ATW26889.1"/>
    <property type="molecule type" value="Genomic_DNA"/>
</dbReference>
<feature type="transmembrane region" description="Helical" evidence="6">
    <location>
        <begin position="97"/>
        <end position="126"/>
    </location>
</feature>
<dbReference type="AlphaFoldDB" id="A0A3G1KWZ7"/>
<proteinExistence type="predicted"/>
<sequence length="253" mass="28412">MKLLLGYKNNNSFMHRLDPRIKLLWLAGNLLIIIFFQKAWILLLCLGLVLVTSRLAGISLKEFSPLAKILSVIGVQIIILQALLYHQGPVIFRIIGLNIYLGGLLLGIRSLLLLLNLALFCLQFTLWTAPEELTLLLVKLRLPPKYAVLVGLALHFLPVMEKDLTAIYESQQARGLELSTFFQKVKGLLPVMLPLILKALKRSGEVALAMELKGYTLYPQRTFLQTIAFTKLDYTAGTLICAFFGLIAYMGIR</sequence>
<feature type="transmembrane region" description="Helical" evidence="6">
    <location>
        <begin position="234"/>
        <end position="252"/>
    </location>
</feature>
<evidence type="ECO:0000256" key="4">
    <source>
        <dbReference type="ARBA" id="ARBA00022989"/>
    </source>
</evidence>
<dbReference type="GO" id="GO:0005886">
    <property type="term" value="C:plasma membrane"/>
    <property type="evidence" value="ECO:0007669"/>
    <property type="project" value="UniProtKB-ARBA"/>
</dbReference>
<feature type="transmembrane region" description="Helical" evidence="6">
    <location>
        <begin position="23"/>
        <end position="51"/>
    </location>
</feature>
<evidence type="ECO:0000256" key="6">
    <source>
        <dbReference type="SAM" id="Phobius"/>
    </source>
</evidence>
<evidence type="ECO:0000256" key="2">
    <source>
        <dbReference type="ARBA" id="ARBA00022475"/>
    </source>
</evidence>
<dbReference type="KEGG" id="fwa:DCMF_20880"/>
<evidence type="ECO:0000313" key="7">
    <source>
        <dbReference type="EMBL" id="ATW26889.1"/>
    </source>
</evidence>
<accession>A0A3G1KWZ7</accession>
<evidence type="ECO:0000256" key="3">
    <source>
        <dbReference type="ARBA" id="ARBA00022692"/>
    </source>
</evidence>
<dbReference type="InterPro" id="IPR051611">
    <property type="entry name" value="ECF_transporter_component"/>
</dbReference>
<keyword evidence="5 6" id="KW-0472">Membrane</keyword>
<dbReference type="PANTHER" id="PTHR34857">
    <property type="entry name" value="SLL0384 PROTEIN"/>
    <property type="match status" value="1"/>
</dbReference>
<keyword evidence="3 6" id="KW-0812">Transmembrane</keyword>
<keyword evidence="8" id="KW-1185">Reference proteome</keyword>
<evidence type="ECO:0000256" key="5">
    <source>
        <dbReference type="ARBA" id="ARBA00023136"/>
    </source>
</evidence>
<name>A0A3G1KWZ7_FORW1</name>
<evidence type="ECO:0000256" key="1">
    <source>
        <dbReference type="ARBA" id="ARBA00004141"/>
    </source>
</evidence>
<dbReference type="RefSeq" id="WP_148136218.1">
    <property type="nucleotide sequence ID" value="NZ_CP017634.1"/>
</dbReference>
<protein>
    <recommendedName>
        <fullName evidence="9">Energy-coupling factor transporter transmembrane protein EcfT</fullName>
    </recommendedName>
</protein>
<keyword evidence="2" id="KW-1003">Cell membrane</keyword>
<dbReference type="PANTHER" id="PTHR34857:SF2">
    <property type="entry name" value="SLL0384 PROTEIN"/>
    <property type="match status" value="1"/>
</dbReference>
<dbReference type="Pfam" id="PF02361">
    <property type="entry name" value="CbiQ"/>
    <property type="match status" value="1"/>
</dbReference>
<feature type="transmembrane region" description="Helical" evidence="6">
    <location>
        <begin position="63"/>
        <end position="85"/>
    </location>
</feature>
<evidence type="ECO:0000313" key="8">
    <source>
        <dbReference type="Proteomes" id="UP000323521"/>
    </source>
</evidence>
<keyword evidence="4 6" id="KW-1133">Transmembrane helix</keyword>
<dbReference type="Proteomes" id="UP000323521">
    <property type="component" value="Chromosome"/>
</dbReference>
<dbReference type="InterPro" id="IPR003339">
    <property type="entry name" value="ABC/ECF_trnsptr_transmembrane"/>
</dbReference>